<gene>
    <name evidence="2" type="ORF">BB8028_0003g00310</name>
</gene>
<name>A0A2S7Y5K9_BEABA</name>
<evidence type="ECO:0000313" key="3">
    <source>
        <dbReference type="Proteomes" id="UP000237441"/>
    </source>
</evidence>
<evidence type="ECO:0000313" key="2">
    <source>
        <dbReference type="EMBL" id="PQK11405.1"/>
    </source>
</evidence>
<evidence type="ECO:0000256" key="1">
    <source>
        <dbReference type="SAM" id="MobiDB-lite"/>
    </source>
</evidence>
<feature type="compositionally biased region" description="Low complexity" evidence="1">
    <location>
        <begin position="187"/>
        <end position="200"/>
    </location>
</feature>
<protein>
    <submittedName>
        <fullName evidence="2">Uncharacterized protein</fullName>
    </submittedName>
</protein>
<dbReference type="OrthoDB" id="10580909at2759"/>
<accession>A0A2S7Y5K9</accession>
<dbReference type="Proteomes" id="UP000237441">
    <property type="component" value="Unassembled WGS sequence"/>
</dbReference>
<proteinExistence type="predicted"/>
<dbReference type="EMBL" id="JRHA01000003">
    <property type="protein sequence ID" value="PQK11405.1"/>
    <property type="molecule type" value="Genomic_DNA"/>
</dbReference>
<organism evidence="2 3">
    <name type="scientific">Beauveria bassiana</name>
    <name type="common">White muscardine disease fungus</name>
    <name type="synonym">Tritirachium shiotae</name>
    <dbReference type="NCBI Taxonomy" id="176275"/>
    <lineage>
        <taxon>Eukaryota</taxon>
        <taxon>Fungi</taxon>
        <taxon>Dikarya</taxon>
        <taxon>Ascomycota</taxon>
        <taxon>Pezizomycotina</taxon>
        <taxon>Sordariomycetes</taxon>
        <taxon>Hypocreomycetidae</taxon>
        <taxon>Hypocreales</taxon>
        <taxon>Cordycipitaceae</taxon>
        <taxon>Beauveria</taxon>
    </lineage>
</organism>
<feature type="compositionally biased region" description="Basic and acidic residues" evidence="1">
    <location>
        <begin position="139"/>
        <end position="153"/>
    </location>
</feature>
<feature type="region of interest" description="Disordered" evidence="1">
    <location>
        <begin position="139"/>
        <end position="249"/>
    </location>
</feature>
<feature type="compositionally biased region" description="Polar residues" evidence="1">
    <location>
        <begin position="236"/>
        <end position="249"/>
    </location>
</feature>
<comment type="caution">
    <text evidence="2">The sequence shown here is derived from an EMBL/GenBank/DDBJ whole genome shotgun (WGS) entry which is preliminary data.</text>
</comment>
<feature type="compositionally biased region" description="Acidic residues" evidence="1">
    <location>
        <begin position="154"/>
        <end position="170"/>
    </location>
</feature>
<sequence length="937" mass="104544">MVTPEQIDGFLATVEVLVNIHHDLSTADEQIQGQRRELQFIVLQRPGWLFYLGLPDFFEGLDPRDEKLIFAYMQRFGDGVRALEAQLNERQDGLGTWKGRAAWLFRDDSEAKALGSLLKTAERLNKIFNDRATLWMVKSARERRPPRQHVESDHESDDGSSGSDESDESDGSYGSENSDGRGGSDGNDGSYSSDNSDDSGGSYGSDDSDSDDGDDASHDAGHKVHKRGGVDGNNRAKPSSVKTAGSGCANNTGVIVPHISRQCLHSSRGFLLLVAQASFLNKVWSEDCRASPSEASNVPDEVKSLVKDLVKASGNERLKEYTVQQWSMMGSFYLAASHQNFAAASGCSDSKGKAFGFWILAYWAVSCIDLHPQSPKSTSSIPTEKTQWKQIQRLKELLWEAFDICDSWFGVEPQQDIIRNIRTCICPCRETNNVEVGALWRFHLPDPPGDRAMSLVSLLGRRMLQGLRLCSVSRNPVSGPKEDICRKAAVVLPRQDDHECYSDTPVVLACVCGKHQLRYCVTGCIEVLAIRSVYVVVNCLEVNQSGSTASSIGIRCNDEQHAQMVSREIATAKYQLAKGRLDACWQVVLSQTPRRLRVGQIPSDSHPGPDDGDELAIGCYQLALGTRSSRGALQLVNAPLSFQFTIPTDRTMSRHDPHRPAIEILFKLHSSPLKLHLSFLHETDWQVFLRQYIYVRAFPKQSKTLEEQDFHQWRVRYRVPSLPDDDGGGTSLLVLLRGGRSGFIFNTIHLGSCLVFQLLESTRREVIFLRPGSAGFEEFYIRRAIVYPLSDADKPPTKPVGLTVNLLGERERAEFRGIVDRGWVYLLGISVREAHITTRTVSTTYTDCPSFLEIVEKPAAHVKKLRLCIFPPVLTYTHEIDAKKFNKKVFKTLKKTSKTVELFDLKCDEHSVLISLALRFDTDAQASSVAQELKRPI</sequence>
<dbReference type="AlphaFoldDB" id="A0A2S7Y5K9"/>
<reference evidence="2 3" key="1">
    <citation type="submission" date="2016-07" db="EMBL/GenBank/DDBJ databases">
        <title>Comparative genomics of the entomopathogenic fungus Beauveria bassiana.</title>
        <authorList>
            <person name="Valero Jimenez C.A."/>
            <person name="Zwaan B.J."/>
            <person name="Van Kan J.A."/>
            <person name="Takken W."/>
            <person name="Debets A.J."/>
            <person name="Schoustra S.E."/>
            <person name="Koenraadt C.J."/>
        </authorList>
    </citation>
    <scope>NUCLEOTIDE SEQUENCE [LARGE SCALE GENOMIC DNA]</scope>
    <source>
        <strain evidence="2 3">ARSEF 8028</strain>
    </source>
</reference>